<proteinExistence type="predicted"/>
<dbReference type="Proteomes" id="UP000275267">
    <property type="component" value="Unassembled WGS sequence"/>
</dbReference>
<name>A0A3L6RRU5_PANMI</name>
<evidence type="ECO:0000313" key="1">
    <source>
        <dbReference type="EMBL" id="RLN08522.1"/>
    </source>
</evidence>
<dbReference type="GO" id="GO:0046983">
    <property type="term" value="F:protein dimerization activity"/>
    <property type="evidence" value="ECO:0007669"/>
    <property type="project" value="InterPro"/>
</dbReference>
<dbReference type="SUPFAM" id="SSF46785">
    <property type="entry name" value="Winged helix' DNA-binding domain"/>
    <property type="match status" value="1"/>
</dbReference>
<comment type="caution">
    <text evidence="1">The sequence shown here is derived from an EMBL/GenBank/DDBJ whole genome shotgun (WGS) entry which is preliminary data.</text>
</comment>
<accession>A0A3L6RRU5</accession>
<sequence length="83" mass="9271">MMPPTTTSSELLQAQAELWCHTFAYLRSMALQSVIKIGIPTAIHRCGGAASLSDRLSRPSKLHGYGYIYQYRVRYGYVDTALS</sequence>
<protein>
    <submittedName>
        <fullName evidence="1">Uncharacterized protein</fullName>
    </submittedName>
</protein>
<gene>
    <name evidence="1" type="ORF">C2845_PM11G20400</name>
</gene>
<keyword evidence="2" id="KW-1185">Reference proteome</keyword>
<dbReference type="EMBL" id="PQIB02000007">
    <property type="protein sequence ID" value="RLN08522.1"/>
    <property type="molecule type" value="Genomic_DNA"/>
</dbReference>
<organism evidence="1 2">
    <name type="scientific">Panicum miliaceum</name>
    <name type="common">Proso millet</name>
    <name type="synonym">Broomcorn millet</name>
    <dbReference type="NCBI Taxonomy" id="4540"/>
    <lineage>
        <taxon>Eukaryota</taxon>
        <taxon>Viridiplantae</taxon>
        <taxon>Streptophyta</taxon>
        <taxon>Embryophyta</taxon>
        <taxon>Tracheophyta</taxon>
        <taxon>Spermatophyta</taxon>
        <taxon>Magnoliopsida</taxon>
        <taxon>Liliopsida</taxon>
        <taxon>Poales</taxon>
        <taxon>Poaceae</taxon>
        <taxon>PACMAD clade</taxon>
        <taxon>Panicoideae</taxon>
        <taxon>Panicodae</taxon>
        <taxon>Paniceae</taxon>
        <taxon>Panicinae</taxon>
        <taxon>Panicum</taxon>
        <taxon>Panicum sect. Panicum</taxon>
    </lineage>
</organism>
<evidence type="ECO:0000313" key="2">
    <source>
        <dbReference type="Proteomes" id="UP000275267"/>
    </source>
</evidence>
<dbReference type="InterPro" id="IPR036390">
    <property type="entry name" value="WH_DNA-bd_sf"/>
</dbReference>
<dbReference type="STRING" id="4540.A0A3L6RRU5"/>
<dbReference type="OrthoDB" id="689987at2759"/>
<dbReference type="InterPro" id="IPR036388">
    <property type="entry name" value="WH-like_DNA-bd_sf"/>
</dbReference>
<reference evidence="2" key="1">
    <citation type="journal article" date="2019" name="Nat. Commun.">
        <title>The genome of broomcorn millet.</title>
        <authorList>
            <person name="Zou C."/>
            <person name="Miki D."/>
            <person name="Li D."/>
            <person name="Tang Q."/>
            <person name="Xiao L."/>
            <person name="Rajput S."/>
            <person name="Deng P."/>
            <person name="Jia W."/>
            <person name="Huang R."/>
            <person name="Zhang M."/>
            <person name="Sun Y."/>
            <person name="Hu J."/>
            <person name="Fu X."/>
            <person name="Schnable P.S."/>
            <person name="Li F."/>
            <person name="Zhang H."/>
            <person name="Feng B."/>
            <person name="Zhu X."/>
            <person name="Liu R."/>
            <person name="Schnable J.C."/>
            <person name="Zhu J.-K."/>
            <person name="Zhang H."/>
        </authorList>
    </citation>
    <scope>NUCLEOTIDE SEQUENCE [LARGE SCALE GENOMIC DNA]</scope>
</reference>
<dbReference type="Gene3D" id="1.10.10.10">
    <property type="entry name" value="Winged helix-like DNA-binding domain superfamily/Winged helix DNA-binding domain"/>
    <property type="match status" value="1"/>
</dbReference>
<dbReference type="AlphaFoldDB" id="A0A3L6RRU5"/>